<dbReference type="InterPro" id="IPR025484">
    <property type="entry name" value="DUF4376"/>
</dbReference>
<evidence type="ECO:0000313" key="5">
    <source>
        <dbReference type="Proteomes" id="UP000182179"/>
    </source>
</evidence>
<evidence type="ECO:0000313" key="4">
    <source>
        <dbReference type="Proteomes" id="UP000181661"/>
    </source>
</evidence>
<accession>A0A1S2V7B2</accession>
<dbReference type="OrthoDB" id="6692826at2"/>
<organism evidence="2 4">
    <name type="scientific">Pseudomonas costantinii</name>
    <dbReference type="NCBI Taxonomy" id="168469"/>
    <lineage>
        <taxon>Bacteria</taxon>
        <taxon>Pseudomonadati</taxon>
        <taxon>Pseudomonadota</taxon>
        <taxon>Gammaproteobacteria</taxon>
        <taxon>Pseudomonadales</taxon>
        <taxon>Pseudomonadaceae</taxon>
        <taxon>Pseudomonas</taxon>
    </lineage>
</organism>
<sequence>MIYFHAATRGFHLSPVPDSQPITKEEHLALLEGQSSGQVIGATQDGFPFLAAPDRPTQQQRLQALHQQKVELLNRSCESAITGGFWSEALGEQYRYSSQLDDQLNLTGAILAGVDALYPCRDEAGTKEFRAHSTAQIRQVGDDFTEFKLQSLQKANQLKQQLDQALVDVDLAKLELVTWESAL</sequence>
<name>A0A1S2V7B2_9PSED</name>
<evidence type="ECO:0000313" key="3">
    <source>
        <dbReference type="EMBL" id="SED65253.1"/>
    </source>
</evidence>
<dbReference type="EMBL" id="MDDR01000007">
    <property type="protein sequence ID" value="OIN54275.1"/>
    <property type="molecule type" value="Genomic_DNA"/>
</dbReference>
<dbReference type="Pfam" id="PF14301">
    <property type="entry name" value="DUF4376"/>
    <property type="match status" value="1"/>
</dbReference>
<protein>
    <recommendedName>
        <fullName evidence="1">DUF4376 domain-containing protein</fullName>
    </recommendedName>
</protein>
<evidence type="ECO:0000313" key="2">
    <source>
        <dbReference type="EMBL" id="OIN54275.1"/>
    </source>
</evidence>
<gene>
    <name evidence="2" type="ORF">BFL40_06115</name>
    <name evidence="3" type="ORF">SAMN04515675_1900</name>
</gene>
<proteinExistence type="predicted"/>
<dbReference type="Proteomes" id="UP000181661">
    <property type="component" value="Unassembled WGS sequence"/>
</dbReference>
<dbReference type="AlphaFoldDB" id="A0A1S2V7B2"/>
<keyword evidence="5" id="KW-1185">Reference proteome</keyword>
<feature type="domain" description="DUF4376" evidence="1">
    <location>
        <begin position="67"/>
        <end position="169"/>
    </location>
</feature>
<reference evidence="3 5" key="2">
    <citation type="submission" date="2016-10" db="EMBL/GenBank/DDBJ databases">
        <authorList>
            <person name="Varghese N."/>
            <person name="Submissions S."/>
        </authorList>
    </citation>
    <scope>NUCLEOTIDE SEQUENCE [LARGE SCALE GENOMIC DNA]</scope>
    <source>
        <strain evidence="3 5">BS2773</strain>
    </source>
</reference>
<comment type="caution">
    <text evidence="2">The sequence shown here is derived from an EMBL/GenBank/DDBJ whole genome shotgun (WGS) entry which is preliminary data.</text>
</comment>
<reference evidence="2 4" key="1">
    <citation type="submission" date="2016-08" db="EMBL/GenBank/DDBJ databases">
        <title>Draft genome sequence of Pseudomonas costantinii LMG 22119, type strain isolated from cultivated mushroom (Agaricus bisporus) sporophores.</title>
        <authorList>
            <person name="Tambong J.T."/>
        </authorList>
    </citation>
    <scope>NUCLEOTIDE SEQUENCE [LARGE SCALE GENOMIC DNA]</scope>
    <source>
        <strain evidence="2 4">LMG 22119</strain>
    </source>
</reference>
<dbReference type="Proteomes" id="UP000182179">
    <property type="component" value="Unassembled WGS sequence"/>
</dbReference>
<evidence type="ECO:0000259" key="1">
    <source>
        <dbReference type="Pfam" id="PF14301"/>
    </source>
</evidence>
<dbReference type="RefSeq" id="WP_071483102.1">
    <property type="nucleotide sequence ID" value="NZ_FNTS01000002.1"/>
</dbReference>
<dbReference type="EMBL" id="FNTS01000002">
    <property type="protein sequence ID" value="SED65253.1"/>
    <property type="molecule type" value="Genomic_DNA"/>
</dbReference>